<dbReference type="SUPFAM" id="SSF52540">
    <property type="entry name" value="P-loop containing nucleoside triphosphate hydrolases"/>
    <property type="match status" value="1"/>
</dbReference>
<keyword evidence="5 12" id="KW-0067">ATP-binding</keyword>
<organism evidence="12 14">
    <name type="scientific">Clostridium formicaceticum</name>
    <dbReference type="NCBI Taxonomy" id="1497"/>
    <lineage>
        <taxon>Bacteria</taxon>
        <taxon>Bacillati</taxon>
        <taxon>Bacillota</taxon>
        <taxon>Clostridia</taxon>
        <taxon>Eubacteriales</taxon>
        <taxon>Clostridiaceae</taxon>
        <taxon>Clostridium</taxon>
    </lineage>
</organism>
<dbReference type="FunFam" id="3.40.50.300:FF:000287">
    <property type="entry name" value="Multidrug ABC transporter ATP-binding protein"/>
    <property type="match status" value="1"/>
</dbReference>
<feature type="transmembrane region" description="Helical" evidence="8">
    <location>
        <begin position="253"/>
        <end position="271"/>
    </location>
</feature>
<dbReference type="InterPro" id="IPR003593">
    <property type="entry name" value="AAA+_ATPase"/>
</dbReference>
<reference evidence="12 14" key="2">
    <citation type="submission" date="2017-03" db="EMBL/GenBank/DDBJ databases">
        <title>Complete sequence of Clostridium formicaceticum DSM 92.</title>
        <authorList>
            <person name="Poehlein A."/>
            <person name="Karl M."/>
            <person name="Bengelsdorf F.R."/>
            <person name="Duerre P."/>
            <person name="Daniel R."/>
        </authorList>
    </citation>
    <scope>NUCLEOTIDE SEQUENCE [LARGE SCALE GENOMIC DNA]</scope>
    <source>
        <strain evidence="12 14">DSM 92</strain>
    </source>
</reference>
<dbReference type="Pfam" id="PF00664">
    <property type="entry name" value="ABC_membrane"/>
    <property type="match status" value="1"/>
</dbReference>
<evidence type="ECO:0000259" key="9">
    <source>
        <dbReference type="PROSITE" id="PS50893"/>
    </source>
</evidence>
<evidence type="ECO:0000313" key="13">
    <source>
        <dbReference type="Proteomes" id="UP000177894"/>
    </source>
</evidence>
<dbReference type="GO" id="GO:0005524">
    <property type="term" value="F:ATP binding"/>
    <property type="evidence" value="ECO:0007669"/>
    <property type="project" value="UniProtKB-KW"/>
</dbReference>
<feature type="transmembrane region" description="Helical" evidence="8">
    <location>
        <begin position="31"/>
        <end position="55"/>
    </location>
</feature>
<evidence type="ECO:0000256" key="8">
    <source>
        <dbReference type="SAM" id="Phobius"/>
    </source>
</evidence>
<dbReference type="PANTHER" id="PTHR43394">
    <property type="entry name" value="ATP-DEPENDENT PERMEASE MDL1, MITOCHONDRIAL"/>
    <property type="match status" value="1"/>
</dbReference>
<evidence type="ECO:0000313" key="14">
    <source>
        <dbReference type="Proteomes" id="UP000192478"/>
    </source>
</evidence>
<dbReference type="CDD" id="cd03254">
    <property type="entry name" value="ABCC_Glucan_exporter_like"/>
    <property type="match status" value="1"/>
</dbReference>
<dbReference type="GO" id="GO:0015421">
    <property type="term" value="F:ABC-type oligopeptide transporter activity"/>
    <property type="evidence" value="ECO:0007669"/>
    <property type="project" value="TreeGrafter"/>
</dbReference>
<evidence type="ECO:0000256" key="1">
    <source>
        <dbReference type="ARBA" id="ARBA00004651"/>
    </source>
</evidence>
<evidence type="ECO:0000259" key="10">
    <source>
        <dbReference type="PROSITE" id="PS50929"/>
    </source>
</evidence>
<evidence type="ECO:0000256" key="5">
    <source>
        <dbReference type="ARBA" id="ARBA00022840"/>
    </source>
</evidence>
<feature type="domain" description="ABC transporter" evidence="9">
    <location>
        <begin position="430"/>
        <end position="664"/>
    </location>
</feature>
<gene>
    <name evidence="11" type="ORF">BJL90_12660</name>
    <name evidence="12" type="ORF">CLFO_14490</name>
</gene>
<dbReference type="PANTHER" id="PTHR43394:SF1">
    <property type="entry name" value="ATP-BINDING CASSETTE SUB-FAMILY B MEMBER 10, MITOCHONDRIAL"/>
    <property type="match status" value="1"/>
</dbReference>
<dbReference type="KEGG" id="cfm:BJL90_12660"/>
<protein>
    <submittedName>
        <fullName evidence="12">ABC transporter ATP-binding protein</fullName>
    </submittedName>
    <submittedName>
        <fullName evidence="11">Lipid A ABC transporter permease/ATP-binding protein</fullName>
    </submittedName>
</protein>
<accession>A0AAC9RKP6</accession>
<dbReference type="Proteomes" id="UP000192478">
    <property type="component" value="Chromosome"/>
</dbReference>
<evidence type="ECO:0000256" key="7">
    <source>
        <dbReference type="ARBA" id="ARBA00023136"/>
    </source>
</evidence>
<proteinExistence type="predicted"/>
<evidence type="ECO:0000313" key="11">
    <source>
        <dbReference type="EMBL" id="AOY76640.1"/>
    </source>
</evidence>
<dbReference type="Gene3D" id="3.40.50.300">
    <property type="entry name" value="P-loop containing nucleotide triphosphate hydrolases"/>
    <property type="match status" value="1"/>
</dbReference>
<keyword evidence="6 8" id="KW-1133">Transmembrane helix</keyword>
<dbReference type="InterPro" id="IPR011527">
    <property type="entry name" value="ABC1_TM_dom"/>
</dbReference>
<feature type="domain" description="ABC transmembrane type-1" evidence="10">
    <location>
        <begin position="37"/>
        <end position="396"/>
    </location>
</feature>
<feature type="transmembrane region" description="Helical" evidence="8">
    <location>
        <begin position="224"/>
        <end position="246"/>
    </location>
</feature>
<dbReference type="PROSITE" id="PS50929">
    <property type="entry name" value="ABC_TM1F"/>
    <property type="match status" value="1"/>
</dbReference>
<dbReference type="SUPFAM" id="SSF90123">
    <property type="entry name" value="ABC transporter transmembrane region"/>
    <property type="match status" value="1"/>
</dbReference>
<dbReference type="Gene3D" id="1.20.1560.10">
    <property type="entry name" value="ABC transporter type 1, transmembrane domain"/>
    <property type="match status" value="1"/>
</dbReference>
<dbReference type="Pfam" id="PF00005">
    <property type="entry name" value="ABC_tran"/>
    <property type="match status" value="1"/>
</dbReference>
<keyword evidence="7 8" id="KW-0472">Membrane</keyword>
<dbReference type="EMBL" id="CP017603">
    <property type="protein sequence ID" value="AOY76640.1"/>
    <property type="molecule type" value="Genomic_DNA"/>
</dbReference>
<evidence type="ECO:0000313" key="12">
    <source>
        <dbReference type="EMBL" id="ARE87063.1"/>
    </source>
</evidence>
<sequence>MKNFHRFNEATTGKSYDAKLMARLLKYAKDYWIFLTISILLLTLIAGIDIARPYIIKIAIDDYMRVYDRPITEYEDTIDFSFIPSSALQLIRYGGSTYLINGTFNSSEESYHISKVNHQYQLVTEDQIFEAQSLSSEEVRAFLKKDIHALGILSILYLILISLGVLFNYIQVYLLNYTSNKIVLQIRNQLFEQLQKMPLSFFDKNSIGQLVTRVTNDTETLHEMYTGVLVNLFKDIFVLCGIIFIMLKMNVKLALLSFSVVPIILISAAFFRAKVRAVYREVRTKLGTVNALLNANFSGIKTIHIFNREEQQFQEFNQSNQELLDAHKKQNFIFAIFRPSMEVIYSLGTAIILWYGGRQILRQHIEFGVLFAFINYMKQFFQPINDLTEKYNVLQSAMASSERIFALLDEEPAIKDSASVIKDHCFQGEIEFKNVWFAYQDEEWVLKDISFKIHPGESIAFVGATGAGKSSIIQLIGRFYDIQKGEILVDGINIKNIPLKDLRKNIGILLQDVFMFTGTIKDNIVLNHKDFTEDEIIKVSKYVNAHHFIERLPQQYNEPVAEKGNNFSTGQRQLLAFARALIFNPPILIFDEATSNIDTETEGLIQDTIKRVIQDKTTIAIAHRLSTIQNCDKIIVLHKGHIRESGNHQQLLQQKGIYYHLYQLQYKENINLVQNK</sequence>
<comment type="subcellular location">
    <subcellularLocation>
        <location evidence="1">Cell membrane</location>
        <topology evidence="1">Multi-pass membrane protein</topology>
    </subcellularLocation>
</comment>
<dbReference type="InterPro" id="IPR036640">
    <property type="entry name" value="ABC1_TM_sf"/>
</dbReference>
<dbReference type="Proteomes" id="UP000177894">
    <property type="component" value="Chromosome"/>
</dbReference>
<dbReference type="GO" id="GO:0016887">
    <property type="term" value="F:ATP hydrolysis activity"/>
    <property type="evidence" value="ECO:0007669"/>
    <property type="project" value="InterPro"/>
</dbReference>
<keyword evidence="4" id="KW-0547">Nucleotide-binding</keyword>
<dbReference type="AlphaFoldDB" id="A0AAC9RKP6"/>
<keyword evidence="3 8" id="KW-0812">Transmembrane</keyword>
<dbReference type="CDD" id="cd18544">
    <property type="entry name" value="ABC_6TM_TmrA_like"/>
    <property type="match status" value="1"/>
</dbReference>
<reference evidence="11 13" key="1">
    <citation type="submission" date="2016-10" db="EMBL/GenBank/DDBJ databases">
        <title>Complete Genome Sequence of Acetogen Clostridium formicoaceticum ATCC 27076.</title>
        <authorList>
            <person name="Bao T."/>
            <person name="Cheng C."/>
            <person name="Zhao J."/>
            <person name="Yang S.-T."/>
            <person name="Wang J."/>
            <person name="Wang M."/>
        </authorList>
    </citation>
    <scope>NUCLEOTIDE SEQUENCE [LARGE SCALE GENOMIC DNA]</scope>
    <source>
        <strain evidence="11 13">ATCC 27076</strain>
    </source>
</reference>
<dbReference type="InterPro" id="IPR039421">
    <property type="entry name" value="Type_1_exporter"/>
</dbReference>
<dbReference type="EMBL" id="CP020559">
    <property type="protein sequence ID" value="ARE87063.1"/>
    <property type="molecule type" value="Genomic_DNA"/>
</dbReference>
<dbReference type="GO" id="GO:0005886">
    <property type="term" value="C:plasma membrane"/>
    <property type="evidence" value="ECO:0007669"/>
    <property type="project" value="UniProtKB-SubCell"/>
</dbReference>
<keyword evidence="13" id="KW-1185">Reference proteome</keyword>
<keyword evidence="2" id="KW-0813">Transport</keyword>
<evidence type="ECO:0000256" key="6">
    <source>
        <dbReference type="ARBA" id="ARBA00022989"/>
    </source>
</evidence>
<evidence type="ECO:0000256" key="4">
    <source>
        <dbReference type="ARBA" id="ARBA00022741"/>
    </source>
</evidence>
<dbReference type="SMART" id="SM00382">
    <property type="entry name" value="AAA"/>
    <property type="match status" value="1"/>
</dbReference>
<evidence type="ECO:0000256" key="3">
    <source>
        <dbReference type="ARBA" id="ARBA00022692"/>
    </source>
</evidence>
<dbReference type="InterPro" id="IPR003439">
    <property type="entry name" value="ABC_transporter-like_ATP-bd"/>
</dbReference>
<dbReference type="InterPro" id="IPR027417">
    <property type="entry name" value="P-loop_NTPase"/>
</dbReference>
<evidence type="ECO:0000256" key="2">
    <source>
        <dbReference type="ARBA" id="ARBA00022448"/>
    </source>
</evidence>
<dbReference type="RefSeq" id="WP_070968549.1">
    <property type="nucleotide sequence ID" value="NZ_CP017603.1"/>
</dbReference>
<feature type="transmembrane region" description="Helical" evidence="8">
    <location>
        <begin position="150"/>
        <end position="170"/>
    </location>
</feature>
<dbReference type="PROSITE" id="PS50893">
    <property type="entry name" value="ABC_TRANSPORTER_2"/>
    <property type="match status" value="1"/>
</dbReference>
<name>A0AAC9RKP6_9CLOT</name>